<feature type="domain" description="Gfo/Idh/MocA-like oxidoreductase N-terminal" evidence="2">
    <location>
        <begin position="3"/>
        <end position="134"/>
    </location>
</feature>
<evidence type="ECO:0000313" key="3">
    <source>
        <dbReference type="EMBL" id="QDV38079.1"/>
    </source>
</evidence>
<dbReference type="Pfam" id="PF01408">
    <property type="entry name" value="GFO_IDH_MocA"/>
    <property type="match status" value="1"/>
</dbReference>
<evidence type="ECO:0000256" key="1">
    <source>
        <dbReference type="ARBA" id="ARBA00023002"/>
    </source>
</evidence>
<dbReference type="GO" id="GO:0000166">
    <property type="term" value="F:nucleotide binding"/>
    <property type="evidence" value="ECO:0007669"/>
    <property type="project" value="InterPro"/>
</dbReference>
<dbReference type="GO" id="GO:0033712">
    <property type="term" value="F:1,5-anhydro-D-fructose reductase (1,5-anhydro-D-mannitol-forming) activity"/>
    <property type="evidence" value="ECO:0007669"/>
    <property type="project" value="UniProtKB-EC"/>
</dbReference>
<dbReference type="InterPro" id="IPR050463">
    <property type="entry name" value="Gfo/Idh/MocA_oxidrdct_glycsds"/>
</dbReference>
<keyword evidence="4" id="KW-1185">Reference proteome</keyword>
<dbReference type="PANTHER" id="PTHR43818">
    <property type="entry name" value="BCDNA.GH03377"/>
    <property type="match status" value="1"/>
</dbReference>
<dbReference type="RefSeq" id="WP_145276314.1">
    <property type="nucleotide sequence ID" value="NZ_CP036426.1"/>
</dbReference>
<gene>
    <name evidence="3" type="primary">afr_10</name>
    <name evidence="3" type="ORF">ElP_60270</name>
</gene>
<dbReference type="EC" id="1.1.1.292" evidence="3"/>
<dbReference type="SUPFAM" id="SSF55347">
    <property type="entry name" value="Glyceraldehyde-3-phosphate dehydrogenase-like, C-terminal domain"/>
    <property type="match status" value="1"/>
</dbReference>
<proteinExistence type="predicted"/>
<dbReference type="Gene3D" id="3.30.360.10">
    <property type="entry name" value="Dihydrodipicolinate Reductase, domain 2"/>
    <property type="match status" value="1"/>
</dbReference>
<dbReference type="Gene3D" id="3.40.50.720">
    <property type="entry name" value="NAD(P)-binding Rossmann-like Domain"/>
    <property type="match status" value="1"/>
</dbReference>
<dbReference type="EMBL" id="CP036426">
    <property type="protein sequence ID" value="QDV38079.1"/>
    <property type="molecule type" value="Genomic_DNA"/>
</dbReference>
<dbReference type="SUPFAM" id="SSF51735">
    <property type="entry name" value="NAD(P)-binding Rossmann-fold domains"/>
    <property type="match status" value="1"/>
</dbReference>
<dbReference type="PANTHER" id="PTHR43818:SF11">
    <property type="entry name" value="BCDNA.GH03377"/>
    <property type="match status" value="1"/>
</dbReference>
<dbReference type="OrthoDB" id="9783105at2"/>
<dbReference type="KEGG" id="tpla:ElP_60270"/>
<dbReference type="Proteomes" id="UP000317835">
    <property type="component" value="Chromosome"/>
</dbReference>
<dbReference type="InterPro" id="IPR036291">
    <property type="entry name" value="NAD(P)-bd_dom_sf"/>
</dbReference>
<evidence type="ECO:0000259" key="2">
    <source>
        <dbReference type="Pfam" id="PF01408"/>
    </source>
</evidence>
<dbReference type="AlphaFoldDB" id="A0A518HB62"/>
<keyword evidence="1 3" id="KW-0560">Oxidoreductase</keyword>
<sequence length="348" mass="36455">MVGIGIVGIGFMGMIHYLAARKVPGAKVAAICSRDPRKLAGDWTGIQGNFGPKGEQMDLTGVAGHASFDALLADDSVQLVDLCVPNEQHASQAIKALEAGKHVLVEKPIALSTDDADRMVAAARRAGRLLMVAHVLPYFPEFAFARRAIASGEYGTLKAAHFKRVISKPDWSGGVADLQSNGGPAIDLHIHDTHFVGLVCGVPKAVQSRGVVEDGVVLHLDTQYLFDGPEPSVSALSGALSQAGRPFTHGYEIYLERATLAFEAATLGEKFHLAMPVSVILPDGSVEHPELGGGDPIDAFAREIGAAVSAVESGTEAPELSGELARQALVLCHAEVESVKSGTSVSLS</sequence>
<organism evidence="3 4">
    <name type="scientific">Tautonia plasticadhaerens</name>
    <dbReference type="NCBI Taxonomy" id="2527974"/>
    <lineage>
        <taxon>Bacteria</taxon>
        <taxon>Pseudomonadati</taxon>
        <taxon>Planctomycetota</taxon>
        <taxon>Planctomycetia</taxon>
        <taxon>Isosphaerales</taxon>
        <taxon>Isosphaeraceae</taxon>
        <taxon>Tautonia</taxon>
    </lineage>
</organism>
<dbReference type="InterPro" id="IPR000683">
    <property type="entry name" value="Gfo/Idh/MocA-like_OxRdtase_N"/>
</dbReference>
<evidence type="ECO:0000313" key="4">
    <source>
        <dbReference type="Proteomes" id="UP000317835"/>
    </source>
</evidence>
<accession>A0A518HB62</accession>
<reference evidence="3 4" key="1">
    <citation type="submission" date="2019-02" db="EMBL/GenBank/DDBJ databases">
        <title>Deep-cultivation of Planctomycetes and their phenomic and genomic characterization uncovers novel biology.</title>
        <authorList>
            <person name="Wiegand S."/>
            <person name="Jogler M."/>
            <person name="Boedeker C."/>
            <person name="Pinto D."/>
            <person name="Vollmers J."/>
            <person name="Rivas-Marin E."/>
            <person name="Kohn T."/>
            <person name="Peeters S.H."/>
            <person name="Heuer A."/>
            <person name="Rast P."/>
            <person name="Oberbeckmann S."/>
            <person name="Bunk B."/>
            <person name="Jeske O."/>
            <person name="Meyerdierks A."/>
            <person name="Storesund J.E."/>
            <person name="Kallscheuer N."/>
            <person name="Luecker S."/>
            <person name="Lage O.M."/>
            <person name="Pohl T."/>
            <person name="Merkel B.J."/>
            <person name="Hornburger P."/>
            <person name="Mueller R.-W."/>
            <person name="Bruemmer F."/>
            <person name="Labrenz M."/>
            <person name="Spormann A.M."/>
            <person name="Op den Camp H."/>
            <person name="Overmann J."/>
            <person name="Amann R."/>
            <person name="Jetten M.S.M."/>
            <person name="Mascher T."/>
            <person name="Medema M.H."/>
            <person name="Devos D.P."/>
            <person name="Kaster A.-K."/>
            <person name="Ovreas L."/>
            <person name="Rohde M."/>
            <person name="Galperin M.Y."/>
            <person name="Jogler C."/>
        </authorList>
    </citation>
    <scope>NUCLEOTIDE SEQUENCE [LARGE SCALE GENOMIC DNA]</scope>
    <source>
        <strain evidence="3 4">ElP</strain>
    </source>
</reference>
<protein>
    <submittedName>
        <fullName evidence="3">1,5-anhydro-D-fructose reductase</fullName>
        <ecNumber evidence="3">1.1.1.292</ecNumber>
    </submittedName>
</protein>
<name>A0A518HB62_9BACT</name>